<dbReference type="InterPro" id="IPR003961">
    <property type="entry name" value="FN3_dom"/>
</dbReference>
<dbReference type="FunFam" id="2.60.40.10:FF:000127">
    <property type="entry name" value="titin isoform X1"/>
    <property type="match status" value="1"/>
</dbReference>
<keyword evidence="6" id="KW-0808">Transferase</keyword>
<feature type="domain" description="Ig-like" evidence="17">
    <location>
        <begin position="2788"/>
        <end position="2876"/>
    </location>
</feature>
<dbReference type="FunFam" id="2.60.40.10:FF:000003">
    <property type="entry name" value="Titin isoform E"/>
    <property type="match status" value="1"/>
</dbReference>
<dbReference type="FunFam" id="2.60.40.10:FF:002083">
    <property type="entry name" value="Protein CBR-UNC-22"/>
    <property type="match status" value="2"/>
</dbReference>
<evidence type="ECO:0000256" key="11">
    <source>
        <dbReference type="ARBA" id="ARBA00022842"/>
    </source>
</evidence>
<dbReference type="InterPro" id="IPR003598">
    <property type="entry name" value="Ig_sub2"/>
</dbReference>
<evidence type="ECO:0000256" key="5">
    <source>
        <dbReference type="ARBA" id="ARBA00022553"/>
    </source>
</evidence>
<dbReference type="CDD" id="cd00096">
    <property type="entry name" value="Ig"/>
    <property type="match status" value="2"/>
</dbReference>
<dbReference type="PANTHER" id="PTHR14340:SF9">
    <property type="entry name" value="FIBRONECTIN TYPE-III DOMAIN-CONTAINING PROTEIN"/>
    <property type="match status" value="1"/>
</dbReference>
<dbReference type="PANTHER" id="PTHR14340">
    <property type="entry name" value="MICROFIBRIL-ASSOCIATED GLYCOPROTEIN 3"/>
    <property type="match status" value="1"/>
</dbReference>
<protein>
    <recommendedName>
        <fullName evidence="3">non-specific serine/threonine protein kinase</fullName>
        <ecNumber evidence="3">2.7.11.1</ecNumber>
    </recommendedName>
</protein>
<feature type="domain" description="Fibronectin type-III" evidence="18">
    <location>
        <begin position="4175"/>
        <end position="4268"/>
    </location>
</feature>
<dbReference type="FunFam" id="2.60.40.10:FF:000031">
    <property type="entry name" value="Myosin-binding protein C, slow type"/>
    <property type="match status" value="2"/>
</dbReference>
<feature type="compositionally biased region" description="Basic and acidic residues" evidence="16">
    <location>
        <begin position="718"/>
        <end position="727"/>
    </location>
</feature>
<evidence type="ECO:0000256" key="4">
    <source>
        <dbReference type="ARBA" id="ARBA00022527"/>
    </source>
</evidence>
<feature type="domain" description="Fibronectin type-III" evidence="18">
    <location>
        <begin position="1492"/>
        <end position="1593"/>
    </location>
</feature>
<keyword evidence="5" id="KW-0597">Phosphoprotein</keyword>
<evidence type="ECO:0000259" key="18">
    <source>
        <dbReference type="PROSITE" id="PS50853"/>
    </source>
</evidence>
<feature type="domain" description="Fibronectin type-III" evidence="18">
    <location>
        <begin position="2440"/>
        <end position="2535"/>
    </location>
</feature>
<feature type="domain" description="Fibronectin type-III" evidence="18">
    <location>
        <begin position="1827"/>
        <end position="1922"/>
    </location>
</feature>
<feature type="domain" description="Fibronectin type-III" evidence="18">
    <location>
        <begin position="1694"/>
        <end position="1801"/>
    </location>
</feature>
<feature type="domain" description="Fibronectin type-III" evidence="18">
    <location>
        <begin position="2635"/>
        <end position="2727"/>
    </location>
</feature>
<dbReference type="SUPFAM" id="SSF49265">
    <property type="entry name" value="Fibronectin type III"/>
    <property type="match status" value="11"/>
</dbReference>
<comment type="catalytic activity">
    <reaction evidence="15">
        <text>L-seryl-[protein] + ATP = O-phospho-L-seryl-[protein] + ADP + H(+)</text>
        <dbReference type="Rhea" id="RHEA:17989"/>
        <dbReference type="Rhea" id="RHEA-COMP:9863"/>
        <dbReference type="Rhea" id="RHEA-COMP:11604"/>
        <dbReference type="ChEBI" id="CHEBI:15378"/>
        <dbReference type="ChEBI" id="CHEBI:29999"/>
        <dbReference type="ChEBI" id="CHEBI:30616"/>
        <dbReference type="ChEBI" id="CHEBI:83421"/>
        <dbReference type="ChEBI" id="CHEBI:456216"/>
        <dbReference type="EC" id="2.7.11.1"/>
    </reaction>
</comment>
<dbReference type="FunFam" id="2.60.40.10:FF:001845">
    <property type="entry name" value="Bent, isoform H"/>
    <property type="match status" value="1"/>
</dbReference>
<dbReference type="Pfam" id="PF07679">
    <property type="entry name" value="I-set"/>
    <property type="match status" value="12"/>
</dbReference>
<feature type="domain" description="Fibronectin type-III" evidence="18">
    <location>
        <begin position="3977"/>
        <end position="4078"/>
    </location>
</feature>
<evidence type="ECO:0000256" key="16">
    <source>
        <dbReference type="SAM" id="MobiDB-lite"/>
    </source>
</evidence>
<dbReference type="GO" id="GO:0046872">
    <property type="term" value="F:metal ion binding"/>
    <property type="evidence" value="ECO:0007669"/>
    <property type="project" value="UniProtKB-KW"/>
</dbReference>
<feature type="region of interest" description="Disordered" evidence="16">
    <location>
        <begin position="534"/>
        <end position="561"/>
    </location>
</feature>
<keyword evidence="9" id="KW-0418">Kinase</keyword>
<accession>A0A1I7XRB2</accession>
<feature type="domain" description="Ig-like" evidence="17">
    <location>
        <begin position="861"/>
        <end position="1020"/>
    </location>
</feature>
<dbReference type="InterPro" id="IPR003599">
    <property type="entry name" value="Ig_sub"/>
</dbReference>
<keyword evidence="7" id="KW-0479">Metal-binding</keyword>
<organism evidence="19 20">
    <name type="scientific">Heterorhabditis bacteriophora</name>
    <name type="common">Entomopathogenic nematode worm</name>
    <dbReference type="NCBI Taxonomy" id="37862"/>
    <lineage>
        <taxon>Eukaryota</taxon>
        <taxon>Metazoa</taxon>
        <taxon>Ecdysozoa</taxon>
        <taxon>Nematoda</taxon>
        <taxon>Chromadorea</taxon>
        <taxon>Rhabditida</taxon>
        <taxon>Rhabditina</taxon>
        <taxon>Rhabditomorpha</taxon>
        <taxon>Strongyloidea</taxon>
        <taxon>Heterorhabditidae</taxon>
        <taxon>Heterorhabditis</taxon>
    </lineage>
</organism>
<evidence type="ECO:0000256" key="2">
    <source>
        <dbReference type="ARBA" id="ARBA00004161"/>
    </source>
</evidence>
<evidence type="ECO:0000256" key="8">
    <source>
        <dbReference type="ARBA" id="ARBA00022737"/>
    </source>
</evidence>
<evidence type="ECO:0000256" key="1">
    <source>
        <dbReference type="ARBA" id="ARBA00001946"/>
    </source>
</evidence>
<feature type="domain" description="Fibronectin type-III" evidence="18">
    <location>
        <begin position="2987"/>
        <end position="3085"/>
    </location>
</feature>
<dbReference type="InterPro" id="IPR036116">
    <property type="entry name" value="FN3_sf"/>
</dbReference>
<dbReference type="Gene3D" id="2.60.40.10">
    <property type="entry name" value="Immunoglobulins"/>
    <property type="match status" value="37"/>
</dbReference>
<evidence type="ECO:0000313" key="20">
    <source>
        <dbReference type="WBParaSite" id="Hba_20269"/>
    </source>
</evidence>
<proteinExistence type="predicted"/>
<dbReference type="FunFam" id="2.60.40.10:FF:000567">
    <property type="entry name" value="Uncharacterized protein, isoform G"/>
    <property type="match status" value="1"/>
</dbReference>
<feature type="region of interest" description="Disordered" evidence="16">
    <location>
        <begin position="431"/>
        <end position="489"/>
    </location>
</feature>
<comment type="cofactor">
    <cofactor evidence="1">
        <name>Mg(2+)</name>
        <dbReference type="ChEBI" id="CHEBI:18420"/>
    </cofactor>
</comment>
<feature type="domain" description="Fibronectin type-III" evidence="18">
    <location>
        <begin position="2353"/>
        <end position="2439"/>
    </location>
</feature>
<feature type="domain" description="Ig-like" evidence="17">
    <location>
        <begin position="4083"/>
        <end position="4168"/>
    </location>
</feature>
<reference evidence="20" key="1">
    <citation type="submission" date="2016-11" db="UniProtKB">
        <authorList>
            <consortium name="WormBaseParasite"/>
        </authorList>
    </citation>
    <scope>IDENTIFICATION</scope>
</reference>
<feature type="domain" description="Fibronectin type-III" evidence="18">
    <location>
        <begin position="4274"/>
        <end position="4366"/>
    </location>
</feature>
<dbReference type="SMART" id="SM00409">
    <property type="entry name" value="IG"/>
    <property type="match status" value="16"/>
</dbReference>
<comment type="subcellular location">
    <subcellularLocation>
        <location evidence="2">Cytoplasm</location>
        <location evidence="2">Myofibril</location>
        <location evidence="2">Sarcomere</location>
        <location evidence="2">A band</location>
    </subcellularLocation>
</comment>
<evidence type="ECO:0000256" key="13">
    <source>
        <dbReference type="ARBA" id="ARBA00023319"/>
    </source>
</evidence>
<comment type="catalytic activity">
    <reaction evidence="14">
        <text>L-threonyl-[protein] + ATP = O-phospho-L-threonyl-[protein] + ADP + H(+)</text>
        <dbReference type="Rhea" id="RHEA:46608"/>
        <dbReference type="Rhea" id="RHEA-COMP:11060"/>
        <dbReference type="Rhea" id="RHEA-COMP:11605"/>
        <dbReference type="ChEBI" id="CHEBI:15378"/>
        <dbReference type="ChEBI" id="CHEBI:30013"/>
        <dbReference type="ChEBI" id="CHEBI:30616"/>
        <dbReference type="ChEBI" id="CHEBI:61977"/>
        <dbReference type="ChEBI" id="CHEBI:456216"/>
        <dbReference type="EC" id="2.7.11.1"/>
    </reaction>
</comment>
<evidence type="ECO:0000256" key="9">
    <source>
        <dbReference type="ARBA" id="ARBA00022777"/>
    </source>
</evidence>
<dbReference type="GO" id="GO:0004674">
    <property type="term" value="F:protein serine/threonine kinase activity"/>
    <property type="evidence" value="ECO:0007669"/>
    <property type="project" value="UniProtKB-KW"/>
</dbReference>
<dbReference type="PROSITE" id="PS50835">
    <property type="entry name" value="IG_LIKE"/>
    <property type="match status" value="9"/>
</dbReference>
<feature type="domain" description="Fibronectin type-III" evidence="18">
    <location>
        <begin position="2146"/>
        <end position="2241"/>
    </location>
</feature>
<evidence type="ECO:0000256" key="7">
    <source>
        <dbReference type="ARBA" id="ARBA00022723"/>
    </source>
</evidence>
<feature type="compositionally biased region" description="Low complexity" evidence="16">
    <location>
        <begin position="308"/>
        <end position="317"/>
    </location>
</feature>
<evidence type="ECO:0000313" key="19">
    <source>
        <dbReference type="Proteomes" id="UP000095283"/>
    </source>
</evidence>
<feature type="domain" description="Fibronectin type-III" evidence="18">
    <location>
        <begin position="3583"/>
        <end position="3682"/>
    </location>
</feature>
<feature type="domain" description="Fibronectin type-III" evidence="18">
    <location>
        <begin position="3263"/>
        <end position="3360"/>
    </location>
</feature>
<dbReference type="Pfam" id="PF00041">
    <property type="entry name" value="fn3"/>
    <property type="match status" value="15"/>
</dbReference>
<feature type="compositionally biased region" description="Polar residues" evidence="16">
    <location>
        <begin position="237"/>
        <end position="248"/>
    </location>
</feature>
<dbReference type="SMART" id="SM00060">
    <property type="entry name" value="FN3"/>
    <property type="match status" value="20"/>
</dbReference>
<feature type="compositionally biased region" description="Basic and acidic residues" evidence="16">
    <location>
        <begin position="209"/>
        <end position="236"/>
    </location>
</feature>
<feature type="compositionally biased region" description="Basic and acidic residues" evidence="16">
    <location>
        <begin position="263"/>
        <end position="275"/>
    </location>
</feature>
<feature type="domain" description="Ig-like" evidence="17">
    <location>
        <begin position="5"/>
        <end position="96"/>
    </location>
</feature>
<dbReference type="CDD" id="cd00063">
    <property type="entry name" value="FN3"/>
    <property type="match status" value="17"/>
</dbReference>
<feature type="domain" description="Fibronectin type-III" evidence="18">
    <location>
        <begin position="2886"/>
        <end position="2981"/>
    </location>
</feature>
<dbReference type="SUPFAM" id="SSF48726">
    <property type="entry name" value="Immunoglobulin"/>
    <property type="match status" value="17"/>
</dbReference>
<dbReference type="InterPro" id="IPR013098">
    <property type="entry name" value="Ig_I-set"/>
</dbReference>
<sequence>MPGAPRFTQKPSIQQTPSGDLLMECLLEADPPPTIAWQHAGIIISPSSRVQQTLTSLGELYRANLIIKEPNAGDGGAYKCTARNQLGESNANINLNFAGKCKHFMESICSKNYEPNNIVTLYYNFHCEIYTKIQGPSASDAGQYRCNIRNEHGETNANLALNFEEPDPNERHEKKGRRSPSAPRKDTSSPRPPSRGPGSRPGSPKKSLKSREGTPKRSLRTREGSPSKKSIRDNTYRSRTSTPTQELGANNMLAPEDAISPGDSRKSSRAEKMEVDSVSTKRKPDGLPPPSAASDEKKLRPNSPLPADSKGSTTSKSSFDKFTRPPIVIEASTSQTGRKGSTVVLEVQWQCHTSTIIEWFKDGSLIKPSSDYLTTFNGTLARLTIRNLTEDKTGLYKCHAASEFGEGHSSAMVQLEGSDEEVPRRRSLMEVIEEAQPKQTLSATKEQDEERSASLAAPSRTSKSKSKSKSPASPEPRHSSAQQDQDESHSSLLPYTFLKTNSLAFDIHESHADDIPASGLTIPEDRRRQLLGEVSEDEVTESVSELPSFSGPKTPRKRTSENNLRKIMKKDIEIENTSIREIQLRTNNTIASIRTSDKNKTIKTKDESKEFKPIVQLKKVKQNDLTGNNEKTMKKENDNSYEMLDFTMEKRKKTELQKINKPTLLKKTLTKLQKMDKNDCAATLEEGNGQAAPKRVSIAQRPGEIDSPNRPQQSQPKQEMKKEDTSDPKAFLKGRQVGKKPPPKEEPTNILQGIKLKRVVKGEKQEASILESVKLKKVIRNDDDVSEASGSEWESRSRRGSSMFASDQFMSRKGSVRPGETPSRRDSIRRSSIDMRRESVQEIMERVSTPLVPAGKKGSAPRIVEVPENVTVVENETAILQCKIEGDPVPVVKWFKGNREILNGGRFKHISDGETNTVSLALLKCRSQDEGPYTLSIDNGRGSDSIDIKLLVTSDNGLDFRAMLKHRFVRKRDYKLMKGLKYKIVIEKSVCTLIINNPEVEDSGKYTCEANGLPTSAILTVLEPPMKYSFLNPLPNTQEIYRTKQGVLTCKVNSPRAPVVWWRGNKEIDLNDPRFVIEKDAVGRCTLTIKVVEDVDQAEWTARITNEVFSKVQVYVEEPRHTFVVPMKSQKCNENEIATLECDVNDKDADVEWWHDGVKIIVDGKKNLINNKFNNTIFRILLLFDRFKEERVSRRRRLIVNGCKIEDHGEYRCTTKDDKTMAQLIVDALNKFIIKLKDLEVVEKDDITMTCQTKDTKTPGVWNRNGIKITSMPGGKFETQSRNGTHTLKISKIEMNEGETYEIDVGGLIGSCIVTVLEAEKRPIINWKPKKIEAKAGEPCVVKIPFQIKGTRRGDPKPVILRNGKPIDESMKDLVEVVIVGDVAEIRFKNPQVADTGKWALELGNSAGTALAPFELFVKDKPKQPKGPLETKNITANGVDLKWGSPDSDDGSPVKAYIVEVQEGRSGNWVKIAETKGTEFKVSAICQICSEPPGKPRHMEFADIDKDHLTLQWEPPEDDGNSPVTEYIVERREKSEKDWHVVGSTKADGMGTHQLVDNKVVEDKEYYYRVKAVNKAGPGDPCDHGKSVKIKAKKASPAFTSGGIKDLRLKVGDTIKYEVPISGEPLPEVSWTVDEKPLKAVGRVKMSTERGKHILKIENAVRTDSGQFTITLKNTSGTVDSTAKVTVVGRPTPPKGPLEVSDVHADGATLDWNPPQVINDLLLDDGGDPLTGYIIEAQDMDNKGKFIEVGKVDGNTTQLKVKCLRNKGNYKFRQVCCFKLKIGINKSSTVISLIGFRVKAVNNEGESEPLSADQYTQIKDPWDEPGKPGRPMVTDYDADRIDLAWEAPMKDGGAPIEEYIVEVRDPNTKEWKEVTRSPDTNASITGLSEGKEYQFRVKAVNKAGAGQPSEASEKQVITTASVNIFPVPAWLKHDCLRSLTVKAGQTVRWDVKIGGEPIPEVIWAKGGQPVEQSHNLSIDTKKNEHTILCITAAVRADRGEYRLTVKNSHGEDSEVPTKPKGPLEVTDVFEDNCNLAWKPPGKIQTEQYKNFTFNLYLIDFIGLLFLDDDGGEPIEYYEVEKLDVESGRWIPCAKVKDTKLKLLTKKDIQILLVQKKILRPKIHTVSTKSTFKYFKDKITISDEPGKPQNPEVTDWDADRVSLAWEPPASDGGAPITQYIIEKKGKHGREWQECGKVSGDQTSAEILGLKEGEEYQFRIKAVNKAGPGEASDPSRKVVAKPRNCMLLIIITGSYISIYLTMKTLTIKVGQDIEFDVPVRGEPPPKKVWTFNEKEIDSSKVKVSITITDEDYRTHFVLKGASRSHAGKYQLTATNNSGTDSHAVDVIVLGRPSNPLGPLDATNIFEDKCDLEWKVPEDDGGVPIDHYDIEKMDTATGRWVPCGRSDTTKATVNNLQPGHQYKFRSDPLTTDMAILAKNPYEVPGKVEKPSLVDWDKDHVDLEWKPPTDDGGAKKDKHGRWEEVHYSILALTVPANQVTATVGNLKEGEDYQFRIIAKNKAGNGEPSDPSDHVIAKPRFLAPHIHRDDLEDTIVKVGQQIRFTVHIDGEPSPDVRWTFNDKGIGESKALIEDEEHISKFNINKAVRKQSGKYTITATNSSGTDSVTISIKIKSKPSKPGGPLDIKDVFEDRATLNWNPPEDDGGEPVDHYEVEKMSTKDGIWVPCGRTADTNFMVDTLSKGDHYKFRIKAVNSEGTSEPLESETDILLVNYVYLRWEPACTVPGSQTTTTVSDLTPNEEYEFRVVAVNKGGPSDPSDASKAVIAKPRHLAPKIDRNALRNITVKAGQAIGWDVPVEGEPAPTVTWSYPDGREIRNGGRVKLDNPAYNSKLHIRQTERADSGTYIIRAVNPNGEDEAAVKVIVIDKPSSPNGPLDVLDVYADHCTLDWRAPDDDGGIPIDNYVIEKLDTTTGRWVPAAKVPGGQTTAVVDGLIPGHEYKFRVAAVNAEGESEPLETFGTTLAKNPYDKPGKTNAPEVTDWDKDHADLAWNPPVNDGGAPIEGYVIEIKENIRLSGLRLHRLLVVPADQTTATVSNLKEGNEYEFRIRAKNKAGVGDPSDSSKTVVAKPRHRSYLSKLHLNNILPLQSDDRLKINNEDYRVNWSFLNKPFIEKELIGIFQTKFVVKRALRSDTGTYVITAKNDSGTDTAEVKVTVLDHPSHPRGPLNVSNVTKEGCDLAWKEPDDDGGSVRKGHEYKVDQFTSILINSQTIFGHIQFRVKAVNRYGDSDPLEANQSIIAKDPFDTADKPGTPEIVDWDKDHADLKWTKPQDDGGAPIKQGNGDWMPATKVLCFKTLFSKRVPADQLTATVDNLKPGQTYQFRVKALNKAGESTPSDPSKTMIAKARNCKRVYIKYVQNTKCVPVYFVIIISCYLIFSTTKNRSRYRVKAGQAINFDVNVEGEPNPKIECLLYKQMLLINTYQTFLERQKAPYLNKRIMDDGCRCASNFIRIYSKLKFEVVCFWRVGPMLAPKINLAGLLDLRIKAGTPIKLEVAFDGEPAPIAQWKANDISLDNGDRIDITTTPVSSELHIFSSIRGDTGLYTITVENEHGKDKAQCTVTVLDVPATPEGPLKINEVHKEGCTLNWKPPEDNGGSDILHYVVEKMDTSRGTWQEVGEFPDCTAKVGKLVPGKEYQFRVKAVNLQGESKSLTGEEAIVAKNEIDVPDPVDKPQVVDWDKDRIDIQWKPPANNGGSPVKDYIIEKKKRVTSGTTFSATHLKPSVEYEFRPTDTQITKARYSQLFQTNVLFDSLKYTLLTSKSIIISVKPKILTQIRKFKVKAGFSQTVEVEFVGAPDPTAVWTFKEAQALAPELLVDSKSGLTSIFFPSAKRTDSGPYTLKVNNEVGEDEGIFEVIVQDRPSAPEGPIEVSNVTKDSCVISWKVPLDNGGSEISNYVVEKRDTKTNTWVPVSTFVTGTSITVPKLLEGHEYELRVTAENAFGRSDPLSTNEPVLAKDPFGTPGKPGQPQIIDTDVDHIDIKWDPPRDNGGSPISHYDIERKDIKTGRWIKVFYSKKLVNTTPVQGNAFSDTRVQKDHTYEYRVVAVNKAGPGAPSEPSSAATARPMFEAPVFDLDINGKEFRVKAGDPLDIVIPFTGSPIPEIQWIREGKELTGIENTETQTRLLIKTVRRSDSGFVKIKASNNYGDIEANIKITVIDKPAAPECLTYPEITRRTCTLNWIAPKDDGGTEITGYKIEYQEIGSQLWEKVPGSISGTSYTVRGLENGQQYRFRIRAENMVGLSDYCSGAPILIRDPFDPPGPPNTPEITGYDSHMVSLVWNPPRDDGGSPILGYVVERFEKKGGGDWAPVKMPLIKNTEATITGLHEAETYQFRVRAVNGEASNGTEPVTCRPFCHRVKLYRYLGTIMDLYFRITISCKNIEIL</sequence>
<dbReference type="EC" id="2.7.11.1" evidence="3"/>
<name>A0A1I7XRB2_HETBA</name>
<dbReference type="PROSITE" id="PS50853">
    <property type="entry name" value="FN3"/>
    <property type="match status" value="15"/>
</dbReference>
<feature type="region of interest" description="Disordered" evidence="16">
    <location>
        <begin position="700"/>
        <end position="751"/>
    </location>
</feature>
<feature type="domain" description="Ig-like" evidence="17">
    <location>
        <begin position="1024"/>
        <end position="1113"/>
    </location>
</feature>
<dbReference type="FunFam" id="2.60.40.10:FF:000160">
    <property type="entry name" value="Titin a"/>
    <property type="match status" value="2"/>
</dbReference>
<dbReference type="GO" id="GO:0031672">
    <property type="term" value="C:A band"/>
    <property type="evidence" value="ECO:0007669"/>
    <property type="project" value="UniProtKB-SubCell"/>
</dbReference>
<feature type="compositionally biased region" description="Low complexity" evidence="16">
    <location>
        <begin position="196"/>
        <end position="205"/>
    </location>
</feature>
<keyword evidence="11" id="KW-0460">Magnesium</keyword>
<dbReference type="Proteomes" id="UP000095283">
    <property type="component" value="Unplaced"/>
</dbReference>
<keyword evidence="8" id="KW-0677">Repeat</keyword>
<dbReference type="InterPro" id="IPR007110">
    <property type="entry name" value="Ig-like_dom"/>
</dbReference>
<feature type="region of interest" description="Disordered" evidence="16">
    <location>
        <begin position="157"/>
        <end position="321"/>
    </location>
</feature>
<evidence type="ECO:0000256" key="14">
    <source>
        <dbReference type="ARBA" id="ARBA00047899"/>
    </source>
</evidence>
<evidence type="ECO:0000256" key="6">
    <source>
        <dbReference type="ARBA" id="ARBA00022679"/>
    </source>
</evidence>
<evidence type="ECO:0000256" key="15">
    <source>
        <dbReference type="ARBA" id="ARBA00048679"/>
    </source>
</evidence>
<dbReference type="FunFam" id="2.60.40.10:FF:000051">
    <property type="entry name" value="Uncharacterized protein, isoform J"/>
    <property type="match status" value="4"/>
</dbReference>
<feature type="domain" description="Ig-like" evidence="17">
    <location>
        <begin position="1119"/>
        <end position="1225"/>
    </location>
</feature>
<keyword evidence="12" id="KW-0112">Calmodulin-binding</keyword>
<dbReference type="SMART" id="SM00408">
    <property type="entry name" value="IGc2"/>
    <property type="match status" value="11"/>
</dbReference>
<keyword evidence="13" id="KW-0393">Immunoglobulin domain</keyword>
<keyword evidence="4" id="KW-0723">Serine/threonine-protein kinase</keyword>
<dbReference type="FunFam" id="2.60.40.10:FF:000107">
    <property type="entry name" value="Myosin, light chain kinase a"/>
    <property type="match status" value="1"/>
</dbReference>
<evidence type="ECO:0000256" key="10">
    <source>
        <dbReference type="ARBA" id="ARBA00022837"/>
    </source>
</evidence>
<dbReference type="WBParaSite" id="Hba_20269">
    <property type="protein sequence ID" value="Hba_20269"/>
    <property type="gene ID" value="Hba_20269"/>
</dbReference>
<keyword evidence="10" id="KW-0106">Calcium</keyword>
<feature type="domain" description="Ig-like" evidence="17">
    <location>
        <begin position="325"/>
        <end position="414"/>
    </location>
</feature>
<dbReference type="GO" id="GO:0005516">
    <property type="term" value="F:calmodulin binding"/>
    <property type="evidence" value="ECO:0007669"/>
    <property type="project" value="UniProtKB-KW"/>
</dbReference>
<feature type="domain" description="Ig-like" evidence="17">
    <location>
        <begin position="2539"/>
        <end position="2625"/>
    </location>
</feature>
<feature type="domain" description="Ig-like" evidence="17">
    <location>
        <begin position="1597"/>
        <end position="1686"/>
    </location>
</feature>
<dbReference type="PRINTS" id="PR00014">
    <property type="entry name" value="FNTYPEIII"/>
</dbReference>
<evidence type="ECO:0000256" key="12">
    <source>
        <dbReference type="ARBA" id="ARBA00022860"/>
    </source>
</evidence>
<keyword evidence="19" id="KW-1185">Reference proteome</keyword>
<feature type="region of interest" description="Disordered" evidence="16">
    <location>
        <begin position="782"/>
        <end position="830"/>
    </location>
</feature>
<dbReference type="FunFam" id="2.60.40.10:FF:000056">
    <property type="entry name" value="twitchin isoform X4"/>
    <property type="match status" value="5"/>
</dbReference>
<dbReference type="InterPro" id="IPR013783">
    <property type="entry name" value="Ig-like_fold"/>
</dbReference>
<evidence type="ECO:0000256" key="3">
    <source>
        <dbReference type="ARBA" id="ARBA00012513"/>
    </source>
</evidence>
<evidence type="ECO:0000259" key="17">
    <source>
        <dbReference type="PROSITE" id="PS50835"/>
    </source>
</evidence>
<dbReference type="InterPro" id="IPR036179">
    <property type="entry name" value="Ig-like_dom_sf"/>
</dbReference>
<feature type="domain" description="Fibronectin type-III" evidence="18">
    <location>
        <begin position="3876"/>
        <end position="3971"/>
    </location>
</feature>